<evidence type="ECO:0000256" key="1">
    <source>
        <dbReference type="SAM" id="MobiDB-lite"/>
    </source>
</evidence>
<organism evidence="2 3">
    <name type="scientific">Lysobacter arvi</name>
    <dbReference type="NCBI Taxonomy" id="3038776"/>
    <lineage>
        <taxon>Bacteria</taxon>
        <taxon>Pseudomonadati</taxon>
        <taxon>Pseudomonadota</taxon>
        <taxon>Gammaproteobacteria</taxon>
        <taxon>Lysobacterales</taxon>
        <taxon>Lysobacteraceae</taxon>
        <taxon>Lysobacter</taxon>
    </lineage>
</organism>
<evidence type="ECO:0008006" key="4">
    <source>
        <dbReference type="Google" id="ProtNLM"/>
    </source>
</evidence>
<dbReference type="EMBL" id="JARUHG010000004">
    <property type="protein sequence ID" value="MDR0183952.1"/>
    <property type="molecule type" value="Genomic_DNA"/>
</dbReference>
<accession>A0ABU1CG79</accession>
<protein>
    <recommendedName>
        <fullName evidence="4">Small EDRK-rich factor-like N-terminal domain-containing protein</fullName>
    </recommendedName>
</protein>
<keyword evidence="3" id="KW-1185">Reference proteome</keyword>
<evidence type="ECO:0000313" key="3">
    <source>
        <dbReference type="Proteomes" id="UP001233535"/>
    </source>
</evidence>
<comment type="caution">
    <text evidence="2">The sequence shown here is derived from an EMBL/GenBank/DDBJ whole genome shotgun (WGS) entry which is preliminary data.</text>
</comment>
<gene>
    <name evidence="2" type="ORF">P8609_13390</name>
</gene>
<feature type="region of interest" description="Disordered" evidence="1">
    <location>
        <begin position="1"/>
        <end position="59"/>
    </location>
</feature>
<reference evidence="2 3" key="1">
    <citation type="submission" date="2023-04" db="EMBL/GenBank/DDBJ databases">
        <title>Lysobacter sp. strain UC isolated from soil sample.</title>
        <authorList>
            <person name="Choksket S."/>
            <person name="Harshvardhan F."/>
            <person name="Rana R."/>
            <person name="Patil P.B."/>
            <person name="Korpole S."/>
        </authorList>
    </citation>
    <scope>NUCLEOTIDE SEQUENCE [LARGE SCALE GENOMIC DNA]</scope>
    <source>
        <strain evidence="2 3">UC</strain>
    </source>
</reference>
<evidence type="ECO:0000313" key="2">
    <source>
        <dbReference type="EMBL" id="MDR0183952.1"/>
    </source>
</evidence>
<proteinExistence type="predicted"/>
<feature type="compositionally biased region" description="Basic and acidic residues" evidence="1">
    <location>
        <begin position="15"/>
        <end position="27"/>
    </location>
</feature>
<dbReference type="Proteomes" id="UP001233535">
    <property type="component" value="Unassembled WGS sequence"/>
</dbReference>
<sequence>MRPDKQKLQAQQKSGAKDQKKDLENRRQPKAASRADNAPSDENALAKVRHREQKGPTLH</sequence>
<name>A0ABU1CG79_9GAMM</name>
<dbReference type="RefSeq" id="WP_309263085.1">
    <property type="nucleotide sequence ID" value="NZ_JARUHG010000004.1"/>
</dbReference>